<keyword evidence="5 11" id="KW-0862">Zinc</keyword>
<evidence type="ECO:0000259" key="14">
    <source>
        <dbReference type="PROSITE" id="PS51843"/>
    </source>
</evidence>
<keyword evidence="8 11" id="KW-0804">Transcription</keyword>
<dbReference type="AlphaFoldDB" id="A0AAN9G4X7"/>
<dbReference type="PROSITE" id="PS51843">
    <property type="entry name" value="NR_LBD"/>
    <property type="match status" value="1"/>
</dbReference>
<dbReference type="GO" id="GO:0004879">
    <property type="term" value="F:nuclear receptor activity"/>
    <property type="evidence" value="ECO:0007669"/>
    <property type="project" value="InterPro"/>
</dbReference>
<dbReference type="Pfam" id="PF00105">
    <property type="entry name" value="zf-C4"/>
    <property type="match status" value="1"/>
</dbReference>
<keyword evidence="4 11" id="KW-0863">Zinc-finger</keyword>
<comment type="caution">
    <text evidence="15">The sequence shown here is derived from an EMBL/GenBank/DDBJ whole genome shotgun (WGS) entry which is preliminary data.</text>
</comment>
<feature type="domain" description="NR LBD" evidence="14">
    <location>
        <begin position="543"/>
        <end position="767"/>
    </location>
</feature>
<evidence type="ECO:0000256" key="7">
    <source>
        <dbReference type="ARBA" id="ARBA00023125"/>
    </source>
</evidence>
<evidence type="ECO:0000256" key="3">
    <source>
        <dbReference type="ARBA" id="ARBA00022723"/>
    </source>
</evidence>
<comment type="similarity">
    <text evidence="2">Belongs to the nuclear hormone receptor family. NR5 subfamily.</text>
</comment>
<feature type="compositionally biased region" description="Polar residues" evidence="12">
    <location>
        <begin position="78"/>
        <end position="91"/>
    </location>
</feature>
<keyword evidence="3 11" id="KW-0479">Metal-binding</keyword>
<dbReference type="PRINTS" id="PR00047">
    <property type="entry name" value="STROIDFINGER"/>
</dbReference>
<keyword evidence="7 11" id="KW-0238">DNA-binding</keyword>
<evidence type="ECO:0000313" key="16">
    <source>
        <dbReference type="Proteomes" id="UP001374579"/>
    </source>
</evidence>
<evidence type="ECO:0000256" key="8">
    <source>
        <dbReference type="ARBA" id="ARBA00023163"/>
    </source>
</evidence>
<dbReference type="EMBL" id="JBAMIC010000018">
    <property type="protein sequence ID" value="KAK7095027.1"/>
    <property type="molecule type" value="Genomic_DNA"/>
</dbReference>
<feature type="compositionally biased region" description="Gly residues" evidence="12">
    <location>
        <begin position="307"/>
        <end position="318"/>
    </location>
</feature>
<dbReference type="InterPro" id="IPR035500">
    <property type="entry name" value="NHR-like_dom_sf"/>
</dbReference>
<dbReference type="InterPro" id="IPR000536">
    <property type="entry name" value="Nucl_hrmn_rcpt_lig-bd"/>
</dbReference>
<dbReference type="PROSITE" id="PS51030">
    <property type="entry name" value="NUCLEAR_REC_DBD_2"/>
    <property type="match status" value="1"/>
</dbReference>
<dbReference type="CDD" id="cd07167">
    <property type="entry name" value="NR_DBD_Lrh-1_like"/>
    <property type="match status" value="1"/>
</dbReference>
<feature type="compositionally biased region" description="Low complexity" evidence="12">
    <location>
        <begin position="404"/>
        <end position="413"/>
    </location>
</feature>
<dbReference type="SMART" id="SM00399">
    <property type="entry name" value="ZnF_C4"/>
    <property type="match status" value="1"/>
</dbReference>
<dbReference type="GO" id="GO:0008270">
    <property type="term" value="F:zinc ion binding"/>
    <property type="evidence" value="ECO:0007669"/>
    <property type="project" value="UniProtKB-KW"/>
</dbReference>
<dbReference type="Gene3D" id="3.30.50.10">
    <property type="entry name" value="Erythroid Transcription Factor GATA-1, subunit A"/>
    <property type="match status" value="1"/>
</dbReference>
<feature type="compositionally biased region" description="Low complexity" evidence="12">
    <location>
        <begin position="16"/>
        <end position="53"/>
    </location>
</feature>
<dbReference type="GO" id="GO:0009755">
    <property type="term" value="P:hormone-mediated signaling pathway"/>
    <property type="evidence" value="ECO:0007669"/>
    <property type="project" value="TreeGrafter"/>
</dbReference>
<dbReference type="SUPFAM" id="SSF48508">
    <property type="entry name" value="Nuclear receptor ligand-binding domain"/>
    <property type="match status" value="1"/>
</dbReference>
<feature type="compositionally biased region" description="Basic residues" evidence="12">
    <location>
        <begin position="345"/>
        <end position="356"/>
    </location>
</feature>
<proteinExistence type="inferred from homology"/>
<feature type="compositionally biased region" description="Polar residues" evidence="12">
    <location>
        <begin position="285"/>
        <end position="303"/>
    </location>
</feature>
<dbReference type="GO" id="GO:0009888">
    <property type="term" value="P:tissue development"/>
    <property type="evidence" value="ECO:0007669"/>
    <property type="project" value="TreeGrafter"/>
</dbReference>
<feature type="compositionally biased region" description="Polar residues" evidence="12">
    <location>
        <begin position="427"/>
        <end position="503"/>
    </location>
</feature>
<keyword evidence="9 11" id="KW-0675">Receptor</keyword>
<dbReference type="PANTHER" id="PTHR24086">
    <property type="entry name" value="NUCLEAR RECEPTOR SUBFAMILY 5 GROUP A"/>
    <property type="match status" value="1"/>
</dbReference>
<evidence type="ECO:0000259" key="13">
    <source>
        <dbReference type="PROSITE" id="PS51030"/>
    </source>
</evidence>
<evidence type="ECO:0000256" key="6">
    <source>
        <dbReference type="ARBA" id="ARBA00023015"/>
    </source>
</evidence>
<keyword evidence="16" id="KW-1185">Reference proteome</keyword>
<evidence type="ECO:0000313" key="15">
    <source>
        <dbReference type="EMBL" id="KAK7095027.1"/>
    </source>
</evidence>
<feature type="region of interest" description="Disordered" evidence="12">
    <location>
        <begin position="274"/>
        <end position="514"/>
    </location>
</feature>
<dbReference type="Gene3D" id="6.10.140.160">
    <property type="match status" value="2"/>
</dbReference>
<evidence type="ECO:0000256" key="5">
    <source>
        <dbReference type="ARBA" id="ARBA00022833"/>
    </source>
</evidence>
<dbReference type="SUPFAM" id="SSF57716">
    <property type="entry name" value="Glucocorticoid receptor-like (DNA-binding domain)"/>
    <property type="match status" value="1"/>
</dbReference>
<dbReference type="InterPro" id="IPR001628">
    <property type="entry name" value="Znf_hrmn_rcpt"/>
</dbReference>
<dbReference type="FunFam" id="1.10.565.10:FF:000011">
    <property type="entry name" value="Nuclear receptor subfamily 5, group A, member 2"/>
    <property type="match status" value="1"/>
</dbReference>
<evidence type="ECO:0000256" key="2">
    <source>
        <dbReference type="ARBA" id="ARBA00007536"/>
    </source>
</evidence>
<dbReference type="Gene3D" id="1.10.565.10">
    <property type="entry name" value="Retinoid X Receptor"/>
    <property type="match status" value="1"/>
</dbReference>
<dbReference type="GO" id="GO:0090575">
    <property type="term" value="C:RNA polymerase II transcription regulator complex"/>
    <property type="evidence" value="ECO:0007669"/>
    <property type="project" value="TreeGrafter"/>
</dbReference>
<gene>
    <name evidence="15" type="ORF">V1264_006490</name>
</gene>
<feature type="domain" description="Nuclear receptor" evidence="13">
    <location>
        <begin position="103"/>
        <end position="178"/>
    </location>
</feature>
<name>A0AAN9G4X7_9CAEN</name>
<dbReference type="InterPro" id="IPR001723">
    <property type="entry name" value="Nuclear_hrmn_rcpt"/>
</dbReference>
<keyword evidence="6 11" id="KW-0805">Transcription regulation</keyword>
<feature type="region of interest" description="Disordered" evidence="12">
    <location>
        <begin position="16"/>
        <end position="92"/>
    </location>
</feature>
<evidence type="ECO:0000256" key="4">
    <source>
        <dbReference type="ARBA" id="ARBA00022771"/>
    </source>
</evidence>
<dbReference type="GO" id="GO:0000978">
    <property type="term" value="F:RNA polymerase II cis-regulatory region sequence-specific DNA binding"/>
    <property type="evidence" value="ECO:0007669"/>
    <property type="project" value="TreeGrafter"/>
</dbReference>
<dbReference type="SMART" id="SM00430">
    <property type="entry name" value="HOLI"/>
    <property type="match status" value="1"/>
</dbReference>
<feature type="compositionally biased region" description="Low complexity" evidence="12">
    <location>
        <begin position="330"/>
        <end position="344"/>
    </location>
</feature>
<evidence type="ECO:0000256" key="12">
    <source>
        <dbReference type="SAM" id="MobiDB-lite"/>
    </source>
</evidence>
<dbReference type="PRINTS" id="PR00398">
    <property type="entry name" value="STRDHORMONER"/>
</dbReference>
<dbReference type="InterPro" id="IPR013088">
    <property type="entry name" value="Znf_NHR/GATA"/>
</dbReference>
<dbReference type="PROSITE" id="PS00031">
    <property type="entry name" value="NUCLEAR_REC_DBD_1"/>
    <property type="match status" value="1"/>
</dbReference>
<evidence type="ECO:0000256" key="9">
    <source>
        <dbReference type="ARBA" id="ARBA00023170"/>
    </source>
</evidence>
<keyword evidence="10 11" id="KW-0539">Nucleus</keyword>
<dbReference type="Pfam" id="PF00104">
    <property type="entry name" value="Hormone_recep"/>
    <property type="match status" value="1"/>
</dbReference>
<dbReference type="PANTHER" id="PTHR24086:SF15">
    <property type="entry name" value="NUCLEAR HORMONE RECEPTOR FTZ-F1"/>
    <property type="match status" value="1"/>
</dbReference>
<sequence>MIQACESVELSCAPLSSTSESTASSSATNDTATTSTTTTTLVSSSAAASTTSSPDAFSNEAETLACGGGQGSAERNQHQASSLDASSTNLESPYPPDVKAGFDELCPVCGDKVSGYHYGLLTCESCKGFFKRTVQNKKVYSCVDSRQCPIDKSQRKRCPYCRFQKCLSVGMKLEAVRQDRMRGGRNKFGPMYKRDRALKQQQIRTQQRIMADCEGQMLGPGGAPGSPPDIKPDPAMLQASLGMGFNPNMGNHADISSMAAAMAAAVVGASGMDGARDGREGMHTATPTSGSSYVNLNHHVNSMSGQGLPGGEGHGGGSPLHDKYGSTGALNLHSSHPQQQQQHNGLHHHSNHHGRSSHLPPSHPHSHPHPHSQSHGPPPPLENPYLLQNPHSHSHPNPGYSSQSPTENSNSPPGSGGNGNPMDSMRGNGNTMDSMRGNGNTMDSMRGNGNTMDSMRGNGNTMDSMRGNGNTMDSMRGNGNTMDSMRGNSNTMDSMRGNGNTMDTMRGNGNPMDSLRGYGVPPHPMERPMLPPLLCEIKANLLEEDEMKQKMLNFLTDTLRQMDSTMGTAEQLLPIVCGMVDQLLFLMVEWARSSPFFKEIQVEDQMKLLQHSWSEILILDFVYRQVNEYWGNELALPNGIRLNFETLDKLGLGDVRVRLFELIKKCRELKLDYNEYMCLKFLILLNPDVTTLEHRGYVENCQEKVNAALLEYCLSFYPNLKDKFGQILLRLPEIRIISIRMEEFLYYKHLNNQVPDQTLLTEMLHSRRK</sequence>
<dbReference type="FunFam" id="3.30.50.10:FF:000006">
    <property type="entry name" value="Nuclear receptor subfamily 5 group A member"/>
    <property type="match status" value="1"/>
</dbReference>
<comment type="subcellular location">
    <subcellularLocation>
        <location evidence="1 11">Nucleus</location>
    </subcellularLocation>
</comment>
<evidence type="ECO:0000256" key="1">
    <source>
        <dbReference type="ARBA" id="ARBA00004123"/>
    </source>
</evidence>
<protein>
    <submittedName>
        <fullName evidence="15">Uncharacterized protein</fullName>
    </submittedName>
</protein>
<reference evidence="15 16" key="1">
    <citation type="submission" date="2024-02" db="EMBL/GenBank/DDBJ databases">
        <title>Chromosome-scale genome assembly of the rough periwinkle Littorina saxatilis.</title>
        <authorList>
            <person name="De Jode A."/>
            <person name="Faria R."/>
            <person name="Formenti G."/>
            <person name="Sims Y."/>
            <person name="Smith T.P."/>
            <person name="Tracey A."/>
            <person name="Wood J.M.D."/>
            <person name="Zagrodzka Z.B."/>
            <person name="Johannesson K."/>
            <person name="Butlin R.K."/>
            <person name="Leder E.H."/>
        </authorList>
    </citation>
    <scope>NUCLEOTIDE SEQUENCE [LARGE SCALE GENOMIC DNA]</scope>
    <source>
        <strain evidence="15">Snail1</strain>
        <tissue evidence="15">Muscle</tissue>
    </source>
</reference>
<organism evidence="15 16">
    <name type="scientific">Littorina saxatilis</name>
    <dbReference type="NCBI Taxonomy" id="31220"/>
    <lineage>
        <taxon>Eukaryota</taxon>
        <taxon>Metazoa</taxon>
        <taxon>Spiralia</taxon>
        <taxon>Lophotrochozoa</taxon>
        <taxon>Mollusca</taxon>
        <taxon>Gastropoda</taxon>
        <taxon>Caenogastropoda</taxon>
        <taxon>Littorinimorpha</taxon>
        <taxon>Littorinoidea</taxon>
        <taxon>Littorinidae</taxon>
        <taxon>Littorina</taxon>
    </lineage>
</organism>
<dbReference type="InterPro" id="IPR016355">
    <property type="entry name" value="NR5-like"/>
</dbReference>
<evidence type="ECO:0000256" key="10">
    <source>
        <dbReference type="ARBA" id="ARBA00023242"/>
    </source>
</evidence>
<dbReference type="Proteomes" id="UP001374579">
    <property type="component" value="Unassembled WGS sequence"/>
</dbReference>
<accession>A0AAN9G4X7</accession>
<evidence type="ECO:0000256" key="11">
    <source>
        <dbReference type="RuleBase" id="RU004334"/>
    </source>
</evidence>